<dbReference type="InterPro" id="IPR041686">
    <property type="entry name" value="Znf-CCCH_3"/>
</dbReference>
<keyword evidence="1" id="KW-0479">Metal-binding</keyword>
<evidence type="ECO:0000313" key="4">
    <source>
        <dbReference type="Proteomes" id="UP000221080"/>
    </source>
</evidence>
<feature type="compositionally biased region" description="Basic and acidic residues" evidence="2">
    <location>
        <begin position="93"/>
        <end position="106"/>
    </location>
</feature>
<keyword evidence="4" id="KW-1185">Reference proteome</keyword>
<proteinExistence type="predicted"/>
<evidence type="ECO:0000259" key="3">
    <source>
        <dbReference type="PROSITE" id="PS50103"/>
    </source>
</evidence>
<protein>
    <submittedName>
        <fullName evidence="5">Zinc finger CCCH domain-containing protein 11A</fullName>
    </submittedName>
</protein>
<feature type="region of interest" description="Disordered" evidence="2">
    <location>
        <begin position="85"/>
        <end position="128"/>
    </location>
</feature>
<organism evidence="4 5">
    <name type="scientific">Ictalurus punctatus</name>
    <name type="common">Channel catfish</name>
    <name type="synonym">Silurus punctatus</name>
    <dbReference type="NCBI Taxonomy" id="7998"/>
    <lineage>
        <taxon>Eukaryota</taxon>
        <taxon>Metazoa</taxon>
        <taxon>Chordata</taxon>
        <taxon>Craniata</taxon>
        <taxon>Vertebrata</taxon>
        <taxon>Euteleostomi</taxon>
        <taxon>Actinopterygii</taxon>
        <taxon>Neopterygii</taxon>
        <taxon>Teleostei</taxon>
        <taxon>Ostariophysi</taxon>
        <taxon>Siluriformes</taxon>
        <taxon>Ictaluridae</taxon>
        <taxon>Ictalurus</taxon>
    </lineage>
</organism>
<gene>
    <name evidence="5" type="primary">LOC108263298</name>
</gene>
<evidence type="ECO:0000256" key="1">
    <source>
        <dbReference type="PROSITE-ProRule" id="PRU00723"/>
    </source>
</evidence>
<reference evidence="4" key="1">
    <citation type="journal article" date="2016" name="Nat. Commun.">
        <title>The channel catfish genome sequence provides insights into the evolution of scale formation in teleosts.</title>
        <authorList>
            <person name="Liu Z."/>
            <person name="Liu S."/>
            <person name="Yao J."/>
            <person name="Bao L."/>
            <person name="Zhang J."/>
            <person name="Li Y."/>
            <person name="Jiang C."/>
            <person name="Sun L."/>
            <person name="Wang R."/>
            <person name="Zhang Y."/>
            <person name="Zhou T."/>
            <person name="Zeng Q."/>
            <person name="Fu Q."/>
            <person name="Gao S."/>
            <person name="Li N."/>
            <person name="Koren S."/>
            <person name="Jiang Y."/>
            <person name="Zimin A."/>
            <person name="Xu P."/>
            <person name="Phillippy A.M."/>
            <person name="Geng X."/>
            <person name="Song L."/>
            <person name="Sun F."/>
            <person name="Li C."/>
            <person name="Wang X."/>
            <person name="Chen A."/>
            <person name="Jin Y."/>
            <person name="Yuan Z."/>
            <person name="Yang Y."/>
            <person name="Tan S."/>
            <person name="Peatman E."/>
            <person name="Lu J."/>
            <person name="Qin Z."/>
            <person name="Dunham R."/>
            <person name="Li Z."/>
            <person name="Sonstegard T."/>
            <person name="Feng J."/>
            <person name="Danzmann R.G."/>
            <person name="Schroeder S."/>
            <person name="Scheffler B."/>
            <person name="Duke M.V."/>
            <person name="Ballard L."/>
            <person name="Kucuktas H."/>
            <person name="Kaltenboeck L."/>
            <person name="Liu H."/>
            <person name="Armbruster J."/>
            <person name="Xie Y."/>
            <person name="Kirby M.L."/>
            <person name="Tian Y."/>
            <person name="Flanagan M.E."/>
            <person name="Mu W."/>
            <person name="Waldbieser G.C."/>
        </authorList>
    </citation>
    <scope>NUCLEOTIDE SEQUENCE [LARGE SCALE GENOMIC DNA]</scope>
    <source>
        <strain evidence="4">SDA103</strain>
    </source>
</reference>
<keyword evidence="1" id="KW-0862">Zinc</keyword>
<dbReference type="KEGG" id="ipu:108263298"/>
<sequence>MSHKQEDCYFFFDCTCTKGDRCPFRHCEAAKGSRIVCKFWLQNRCLKKACRFRHTYVKKNHREVQSNWEKQPGGCQKPQTIRQHTVLQAKSKTPHEESPASEKLKENPSPSDVTSDQKRKCSGNVCSADAEKPHCKRFKLEDIANTHLSACQTVMVPPRKNNKAVKLAVRRKPFKSSQILQL</sequence>
<dbReference type="OrthoDB" id="5395350at2759"/>
<dbReference type="RefSeq" id="XP_047010261.1">
    <property type="nucleotide sequence ID" value="XM_047154305.2"/>
</dbReference>
<dbReference type="PANTHER" id="PTHR15725:SF14">
    <property type="entry name" value="ZINC FINGER CCCH DOMAIN-CONTAINING PROTEIN 11A"/>
    <property type="match status" value="1"/>
</dbReference>
<evidence type="ECO:0000313" key="5">
    <source>
        <dbReference type="RefSeq" id="XP_047010261.1"/>
    </source>
</evidence>
<dbReference type="Gene3D" id="4.10.1000.10">
    <property type="entry name" value="Zinc finger, CCCH-type"/>
    <property type="match status" value="1"/>
</dbReference>
<dbReference type="PROSITE" id="PS50103">
    <property type="entry name" value="ZF_C3H1"/>
    <property type="match status" value="2"/>
</dbReference>
<feature type="domain" description="C3H1-type" evidence="3">
    <location>
        <begin position="2"/>
        <end position="29"/>
    </location>
</feature>
<dbReference type="GeneID" id="108263298"/>
<evidence type="ECO:0000256" key="2">
    <source>
        <dbReference type="SAM" id="MobiDB-lite"/>
    </source>
</evidence>
<dbReference type="GO" id="GO:0016973">
    <property type="term" value="P:poly(A)+ mRNA export from nucleus"/>
    <property type="evidence" value="ECO:0007669"/>
    <property type="project" value="TreeGrafter"/>
</dbReference>
<keyword evidence="1" id="KW-0863">Zinc-finger</keyword>
<name>A0A979ER55_ICTPU</name>
<reference evidence="5" key="2">
    <citation type="submission" date="2025-08" db="UniProtKB">
        <authorList>
            <consortium name="RefSeq"/>
        </authorList>
    </citation>
    <scope>IDENTIFICATION</scope>
    <source>
        <tissue evidence="5">Blood</tissue>
    </source>
</reference>
<dbReference type="Proteomes" id="UP000221080">
    <property type="component" value="Chromosome 3"/>
</dbReference>
<dbReference type="AlphaFoldDB" id="A0A979ER55"/>
<dbReference type="PANTHER" id="PTHR15725">
    <property type="entry name" value="ZN-FINGER, C-X8-C-X5-C-X3-H TYPE-CONTAINING"/>
    <property type="match status" value="1"/>
</dbReference>
<dbReference type="GO" id="GO:0008270">
    <property type="term" value="F:zinc ion binding"/>
    <property type="evidence" value="ECO:0007669"/>
    <property type="project" value="UniProtKB-KW"/>
</dbReference>
<feature type="zinc finger region" description="C3H1-type" evidence="1">
    <location>
        <begin position="31"/>
        <end position="57"/>
    </location>
</feature>
<feature type="zinc finger region" description="C3H1-type" evidence="1">
    <location>
        <begin position="2"/>
        <end position="29"/>
    </location>
</feature>
<dbReference type="InterPro" id="IPR000571">
    <property type="entry name" value="Znf_CCCH"/>
</dbReference>
<accession>A0A979ER55</accession>
<feature type="domain" description="C3H1-type" evidence="3">
    <location>
        <begin position="31"/>
        <end position="57"/>
    </location>
</feature>
<dbReference type="Pfam" id="PF15663">
    <property type="entry name" value="zf-CCCH_3"/>
    <property type="match status" value="1"/>
</dbReference>